<accession>A0A438DYZ0</accession>
<evidence type="ECO:0000259" key="2">
    <source>
        <dbReference type="Pfam" id="PF14244"/>
    </source>
</evidence>
<dbReference type="EMBL" id="QGNW01001455">
    <property type="protein sequence ID" value="RVW40715.1"/>
    <property type="molecule type" value="Genomic_DNA"/>
</dbReference>
<dbReference type="PANTHER" id="PTHR37610:SF75">
    <property type="entry name" value="RETROTRANSPOSON COPIA-LIKE N-TERMINAL DOMAIN-CONTAINING PROTEIN"/>
    <property type="match status" value="1"/>
</dbReference>
<evidence type="ECO:0000256" key="1">
    <source>
        <dbReference type="SAM" id="MobiDB-lite"/>
    </source>
</evidence>
<dbReference type="Pfam" id="PF14244">
    <property type="entry name" value="Retrotran_gag_3"/>
    <property type="match status" value="1"/>
</dbReference>
<dbReference type="PANTHER" id="PTHR37610">
    <property type="entry name" value="CCHC-TYPE DOMAIN-CONTAINING PROTEIN"/>
    <property type="match status" value="1"/>
</dbReference>
<dbReference type="Proteomes" id="UP000288805">
    <property type="component" value="Unassembled WGS sequence"/>
</dbReference>
<protein>
    <recommendedName>
        <fullName evidence="2">Retrotransposon Copia-like N-terminal domain-containing protein</fullName>
    </recommendedName>
</protein>
<evidence type="ECO:0000313" key="3">
    <source>
        <dbReference type="EMBL" id="RVW40715.1"/>
    </source>
</evidence>
<organism evidence="3 4">
    <name type="scientific">Vitis vinifera</name>
    <name type="common">Grape</name>
    <dbReference type="NCBI Taxonomy" id="29760"/>
    <lineage>
        <taxon>Eukaryota</taxon>
        <taxon>Viridiplantae</taxon>
        <taxon>Streptophyta</taxon>
        <taxon>Embryophyta</taxon>
        <taxon>Tracheophyta</taxon>
        <taxon>Spermatophyta</taxon>
        <taxon>Magnoliopsida</taxon>
        <taxon>eudicotyledons</taxon>
        <taxon>Gunneridae</taxon>
        <taxon>Pentapetalae</taxon>
        <taxon>rosids</taxon>
        <taxon>Vitales</taxon>
        <taxon>Vitaceae</taxon>
        <taxon>Viteae</taxon>
        <taxon>Vitis</taxon>
    </lineage>
</organism>
<dbReference type="InterPro" id="IPR029472">
    <property type="entry name" value="Copia-like_N"/>
</dbReference>
<feature type="region of interest" description="Disordered" evidence="1">
    <location>
        <begin position="1"/>
        <end position="30"/>
    </location>
</feature>
<gene>
    <name evidence="3" type="ORF">CK203_101614</name>
</gene>
<feature type="compositionally biased region" description="Polar residues" evidence="1">
    <location>
        <begin position="7"/>
        <end position="30"/>
    </location>
</feature>
<dbReference type="AlphaFoldDB" id="A0A438DYZ0"/>
<proteinExistence type="predicted"/>
<reference evidence="3 4" key="1">
    <citation type="journal article" date="2018" name="PLoS Genet.">
        <title>Population sequencing reveals clonal diversity and ancestral inbreeding in the grapevine cultivar Chardonnay.</title>
        <authorList>
            <person name="Roach M.J."/>
            <person name="Johnson D.L."/>
            <person name="Bohlmann J."/>
            <person name="van Vuuren H.J."/>
            <person name="Jones S.J."/>
            <person name="Pretorius I.S."/>
            <person name="Schmidt S.A."/>
            <person name="Borneman A.R."/>
        </authorList>
    </citation>
    <scope>NUCLEOTIDE SEQUENCE [LARGE SCALE GENOMIC DNA]</scope>
    <source>
        <strain evidence="4">cv. Chardonnay</strain>
        <tissue evidence="3">Leaf</tissue>
    </source>
</reference>
<evidence type="ECO:0000313" key="4">
    <source>
        <dbReference type="Proteomes" id="UP000288805"/>
    </source>
</evidence>
<sequence>MVKTVMTGATRSTNSTKETTEEVQSGPTVSFNNFENSNTLQITVHRFNGKNYVEWVQSVKLVIDGKDKIGYLTGEVTKPAERDPKFKTWRSKNSMIIAWLINSVEPALGKPFMFLPTTKDQGDRDVMEYYNGMLTLWQELDLCYDDQWECTSDSARHMKREENDRVYVFLLDLTKNWTRMLIKSLQLNLKVLLLLLEDSNMKETSRTTSSQKNHGVTTTSGLGTQERLVGIYMARDKI</sequence>
<feature type="domain" description="Retrotransposon Copia-like N-terminal" evidence="2">
    <location>
        <begin position="39"/>
        <end position="80"/>
    </location>
</feature>
<name>A0A438DYZ0_VITVI</name>
<comment type="caution">
    <text evidence="3">The sequence shown here is derived from an EMBL/GenBank/DDBJ whole genome shotgun (WGS) entry which is preliminary data.</text>
</comment>